<feature type="compositionally biased region" description="Basic and acidic residues" evidence="1">
    <location>
        <begin position="2253"/>
        <end position="2272"/>
    </location>
</feature>
<feature type="compositionally biased region" description="Low complexity" evidence="1">
    <location>
        <begin position="1579"/>
        <end position="1590"/>
    </location>
</feature>
<feature type="compositionally biased region" description="Polar residues" evidence="1">
    <location>
        <begin position="828"/>
        <end position="838"/>
    </location>
</feature>
<feature type="region of interest" description="Disordered" evidence="1">
    <location>
        <begin position="1456"/>
        <end position="1768"/>
    </location>
</feature>
<feature type="compositionally biased region" description="Polar residues" evidence="1">
    <location>
        <begin position="1053"/>
        <end position="1062"/>
    </location>
</feature>
<proteinExistence type="predicted"/>
<feature type="region of interest" description="Disordered" evidence="1">
    <location>
        <begin position="2205"/>
        <end position="2322"/>
    </location>
</feature>
<dbReference type="InterPro" id="IPR013087">
    <property type="entry name" value="Znf_C2H2_type"/>
</dbReference>
<feature type="compositionally biased region" description="Polar residues" evidence="1">
    <location>
        <begin position="1745"/>
        <end position="1759"/>
    </location>
</feature>
<dbReference type="Proteomes" id="UP000694888">
    <property type="component" value="Unplaced"/>
</dbReference>
<feature type="compositionally biased region" description="Polar residues" evidence="1">
    <location>
        <begin position="1902"/>
        <end position="1911"/>
    </location>
</feature>
<feature type="compositionally biased region" description="Basic and acidic residues" evidence="1">
    <location>
        <begin position="1734"/>
        <end position="1744"/>
    </location>
</feature>
<feature type="compositionally biased region" description="Basic and acidic residues" evidence="1">
    <location>
        <begin position="1987"/>
        <end position="2001"/>
    </location>
</feature>
<feature type="compositionally biased region" description="Polar residues" evidence="1">
    <location>
        <begin position="592"/>
        <end position="609"/>
    </location>
</feature>
<feature type="region of interest" description="Disordered" evidence="1">
    <location>
        <begin position="428"/>
        <end position="497"/>
    </location>
</feature>
<feature type="compositionally biased region" description="Low complexity" evidence="1">
    <location>
        <begin position="433"/>
        <end position="449"/>
    </location>
</feature>
<feature type="compositionally biased region" description="Gly residues" evidence="1">
    <location>
        <begin position="1065"/>
        <end position="1075"/>
    </location>
</feature>
<feature type="region of interest" description="Disordered" evidence="1">
    <location>
        <begin position="1987"/>
        <end position="2097"/>
    </location>
</feature>
<feature type="compositionally biased region" description="Low complexity" evidence="1">
    <location>
        <begin position="855"/>
        <end position="872"/>
    </location>
</feature>
<feature type="region of interest" description="Disordered" evidence="1">
    <location>
        <begin position="1833"/>
        <end position="1961"/>
    </location>
</feature>
<feature type="compositionally biased region" description="Acidic residues" evidence="1">
    <location>
        <begin position="2279"/>
        <end position="2301"/>
    </location>
</feature>
<feature type="compositionally biased region" description="Polar residues" evidence="1">
    <location>
        <begin position="1658"/>
        <end position="1700"/>
    </location>
</feature>
<evidence type="ECO:0000313" key="4">
    <source>
        <dbReference type="RefSeq" id="XP_005099294.1"/>
    </source>
</evidence>
<gene>
    <name evidence="4" type="primary">LOC101846355</name>
</gene>
<feature type="region of interest" description="Disordered" evidence="1">
    <location>
        <begin position="1"/>
        <end position="54"/>
    </location>
</feature>
<dbReference type="PROSITE" id="PS00028">
    <property type="entry name" value="ZINC_FINGER_C2H2_1"/>
    <property type="match status" value="1"/>
</dbReference>
<feature type="region of interest" description="Disordered" evidence="1">
    <location>
        <begin position="669"/>
        <end position="700"/>
    </location>
</feature>
<name>A0ABM0JQP9_APLCA</name>
<reference evidence="4" key="1">
    <citation type="submission" date="2025-08" db="UniProtKB">
        <authorList>
            <consortium name="RefSeq"/>
        </authorList>
    </citation>
    <scope>IDENTIFICATION</scope>
</reference>
<feature type="compositionally biased region" description="Polar residues" evidence="1">
    <location>
        <begin position="2212"/>
        <end position="2224"/>
    </location>
</feature>
<feature type="compositionally biased region" description="Polar residues" evidence="1">
    <location>
        <begin position="669"/>
        <end position="680"/>
    </location>
</feature>
<feature type="compositionally biased region" description="Low complexity" evidence="1">
    <location>
        <begin position="2080"/>
        <end position="2091"/>
    </location>
</feature>
<evidence type="ECO:0000256" key="1">
    <source>
        <dbReference type="SAM" id="MobiDB-lite"/>
    </source>
</evidence>
<protein>
    <submittedName>
        <fullName evidence="4">Uncharacterized protein LOC101846355</fullName>
    </submittedName>
</protein>
<feature type="compositionally biased region" description="Polar residues" evidence="1">
    <location>
        <begin position="1607"/>
        <end position="1621"/>
    </location>
</feature>
<feature type="compositionally biased region" description="Polar residues" evidence="1">
    <location>
        <begin position="617"/>
        <end position="633"/>
    </location>
</feature>
<feature type="region of interest" description="Disordered" evidence="1">
    <location>
        <begin position="1119"/>
        <end position="1266"/>
    </location>
</feature>
<sequence length="2549" mass="274669">MPKRKKRTTVASSKKKKDHEDTVSDDGEDSLERAPVSKKVAAASSTSHLEDETDQISPFSSINLVKIRKGSGEKASEESSFSSHFWCNYCEFSADSKRELVTHMRQHMIKCSFCPFNSLSRSEVSRHCKTEHDKELDAVPQDNEVHQPECEMDKDPCSACIFCDFMTYSTEHLEKHTQLRHRGMLPKSIAKMISKQTSAEVRKTDALFYLSGPEENAESTPFPSSITIHDDTLSTSKLSEKEVDCKPPASISSWTEEQAEKEVDKKPVTGPLKVNWNVKVETMYCMTCPYSSVSVEKLKCHTISQHPVGATVATFSSGSGFGNVQPQDLSFFCVKEECSHSSTDMNSFCDHLVECCTDIQLLSVAEKERIKSTVSYLLDCQKKHKTKLSPAFLKYATIITQVQQHSPIVESPGPQVKIAPDASISVEQKKFDSSQVPSSSSSNTPASLPATQWSTPFNQESGVPHPTTIPHETTRNSAMQSPAHFNPPPVNTNQPTAGNSLNNGQNTPQLVNTASAMLPEASQPSLHQLPVQQQTGPLHTYSTPQHQAGAFSYPSNNMAVQPNDFQQQGFVSGCGNDAQFQPPMPAVAPLPNSHTSQAASSYPNHSNDSGRFPPNNQPILQTLSDGSSSQVTFNPAGHSVPQDLPQQFAPHQPLPNNQTMVQGNMQQSMANNGTMVNGNEPQPLPFPSPGEPANSSGTVCQPPSVVPFSFPQNSGSQPAPNTCMPMMETPSQGPQVPFNNSNHMHQRTDITNQEPPSSGSFMAQPLHGNYNPGPSQLSVGNSIQNNYTVPSQPSIGSMDQSFADVSQPKMLDLLSDTYSILLSDDSMPTSMQSSTASVINPHEIPSSAPGLTDFPSQQQPQQQQQLQQQQHPQQPPVFPPESNVPTLGGGQNSMLAYQPEAPIAPPVYSEGQGQAANNMQHLPPFDLPQQQSPAQMAPSQEMTSNQLLYTSAQTQQQMNTTSSFNSAPIVLGVDSQPQSQMQQASQNVNQFPPSFQGSAPVAQDASHMPNFLVSSTGIPHTSAEMPPMMQQAVTTPTFLNAGPRPTAIATGQRFPSPSTPQKNAGPGGGDKGQGGVPLSPSIYLSGKAPRHQRSDWVESDMRPRGSMPILTAAVARQPSGLPPFRPGAPAVTPPQHGQRLPSSHPPYRTFTPEMPGNRGAYPMQPGRGYMPRAGRRRGRPSMSMGRGSRNPTVNDDDDVIVTAVTKIRPAPGPPAGQRMRGVNNPRGRPGGRARYPSQSPNLRGAPNRMSNVRQPGPPQQYNPSRSLDVSKHFEDLACLASSRGDDAGDGDDDLQIVSVTPGKGKDPNAPKSVNAVNFSFCCVYCGKDQGSKEVMKRHMKAMHSDSLLGAFRNLQSGQLLFFCPQIGCDFMTYNDGNLAEHIRKCYNTPDNSKLPFDLPLALKNLRALKITQVEISSSAGESQFHPIDLDGQGLRDNFNDSLTDAFDGMVENVYGRVVPRSNAPPRPTRPQRGDLTQNTPPNSAPQGPRGPIRGPMYRNPRGGGPAGATRPYHQGPPRPTRPYRGRGAAMNPSAAYRGGSRGSPGGARMPVPRQPGYPVRPPGRGRGGQFQNVPPAQGPPAARAGATALGNNQNAPIVIDLDADSPPGSSDSQNMQPTPHSQHVMPSVPTNVNLSYPPARQEMVPGVHGSAGAAHLQAAQSGTASVNGTVNSSRNDSSIYSDASSIPVHPTSSVATASSRETGHYFTHTAPNSGTLETSSVASQGNNSTGNDNPDGRPNVKDSTVDTQGKSSQVGNQQGSGEGKSDDYISEEAKVNSILLEKVFAKVPNMPKNLSRRLVSKFKQYATYKGVTITPDSKVIDEFVSKIYYKGSNNAQNTGENQNNSSSSGNANPSASQPSQRPSPALPPQPLGPPGSKNMNHSATALVAEEVAATSLPHSHAQAESENSVPDHQTECLNRADNTGEIVGGSGEGCGPRAEGDAVESEGKDPSNKDAKETSDDVITTQVVLAQRSMSFSGPFANLLKVKQEEEKRSQDSEGKEGGGLTQGSTTAAEKPALSKGDQQMPETQDTDDLPSLDPKEGQGSYSKNVRRSLCPEFSSQDVSAGKEKPPNAGEKSRMSSDTSQPSETSSVLPENNETLVPVDVPVKHEAVVTCMPVIVSEPIVVRSSVEHLVSGHVGLEVDIAGKPLRPLDLIPSVQDKDSEELEFKELADGKGLAKSKVNTCVIDKSTGKLKLKIFKSKTSRKRRLSAGPQNENSCSSEELSPSAEKADEAAGDNQVPSGEGEAEPEQPFVRRSERKRKEVSKYQKGEDANMIDELMSDDDDEYNVDDDDDDYDDDSESERKRDHSNSKRAKRARKASDPSAFDASTRGVFKCWVCRKQFVRCNFVKKHIIQKHKEGLCAVFLKTVEEVCTPELVLFCPRQCKYSTTDTEALSRHEALCENPVLQDEGDAFLLINQQFIDETSEQLSTVLSEYCNSIPDGPRPHGGEKLGTTDSIPATEKPRASESSNEWSALGVDSGVSSGTNEELADSFSTPTDSAAGRTPDILSSEVALEVPVELPISPDKLEDISADFAMEEFDTDSISLFD</sequence>
<feature type="region of interest" description="Disordered" evidence="1">
    <location>
        <begin position="740"/>
        <end position="800"/>
    </location>
</feature>
<feature type="compositionally biased region" description="Polar residues" evidence="1">
    <location>
        <begin position="911"/>
        <end position="920"/>
    </location>
</feature>
<feature type="compositionally biased region" description="Polar residues" evidence="1">
    <location>
        <begin position="2481"/>
        <end position="2499"/>
    </location>
</feature>
<feature type="compositionally biased region" description="Pro residues" evidence="1">
    <location>
        <begin position="1864"/>
        <end position="1873"/>
    </location>
</feature>
<accession>A0ABM0JQP9</accession>
<feature type="compositionally biased region" description="Polar residues" evidence="1">
    <location>
        <begin position="1474"/>
        <end position="1485"/>
    </location>
</feature>
<feature type="compositionally biased region" description="Low complexity" evidence="1">
    <location>
        <begin position="1833"/>
        <end position="1863"/>
    </location>
</feature>
<keyword evidence="3" id="KW-1185">Reference proteome</keyword>
<feature type="compositionally biased region" description="Basic and acidic residues" evidence="1">
    <location>
        <begin position="1092"/>
        <end position="1103"/>
    </location>
</feature>
<feature type="compositionally biased region" description="Polar residues" evidence="1">
    <location>
        <begin position="1709"/>
        <end position="1732"/>
    </location>
</feature>
<dbReference type="RefSeq" id="XP_005099294.1">
    <property type="nucleotide sequence ID" value="XM_005099237.3"/>
</dbReference>
<feature type="region of interest" description="Disordered" evidence="1">
    <location>
        <begin position="828"/>
        <end position="932"/>
    </location>
</feature>
<feature type="compositionally biased region" description="Low complexity" evidence="1">
    <location>
        <begin position="1180"/>
        <end position="1189"/>
    </location>
</feature>
<feature type="region of interest" description="Disordered" evidence="1">
    <location>
        <begin position="1043"/>
        <end position="1103"/>
    </location>
</feature>
<feature type="compositionally biased region" description="Basic residues" evidence="1">
    <location>
        <begin position="1"/>
        <end position="17"/>
    </location>
</feature>
<feature type="compositionally biased region" description="Polar residues" evidence="1">
    <location>
        <begin position="772"/>
        <end position="800"/>
    </location>
</feature>
<feature type="compositionally biased region" description="Basic and acidic residues" evidence="1">
    <location>
        <begin position="2065"/>
        <end position="2079"/>
    </location>
</feature>
<dbReference type="SMART" id="SM00355">
    <property type="entry name" value="ZnF_C2H2"/>
    <property type="match status" value="7"/>
</dbReference>
<feature type="region of interest" description="Disordered" evidence="1">
    <location>
        <begin position="591"/>
        <end position="637"/>
    </location>
</feature>
<feature type="region of interest" description="Disordered" evidence="1">
    <location>
        <begin position="2440"/>
        <end position="2509"/>
    </location>
</feature>
<feature type="compositionally biased region" description="Pro residues" evidence="1">
    <location>
        <begin position="1552"/>
        <end position="1561"/>
    </location>
</feature>
<feature type="compositionally biased region" description="Polar residues" evidence="1">
    <location>
        <begin position="740"/>
        <end position="761"/>
    </location>
</feature>
<feature type="compositionally biased region" description="Low complexity" evidence="1">
    <location>
        <begin position="1218"/>
        <end position="1227"/>
    </location>
</feature>
<dbReference type="GeneID" id="101846355"/>
<evidence type="ECO:0000259" key="2">
    <source>
        <dbReference type="PROSITE" id="PS00028"/>
    </source>
</evidence>
<feature type="domain" description="C2H2-type" evidence="2">
    <location>
        <begin position="2336"/>
        <end position="2357"/>
    </location>
</feature>
<feature type="compositionally biased region" description="Basic and acidic residues" evidence="1">
    <location>
        <begin position="1945"/>
        <end position="1959"/>
    </location>
</feature>
<evidence type="ECO:0000313" key="3">
    <source>
        <dbReference type="Proteomes" id="UP000694888"/>
    </source>
</evidence>
<organism evidence="3 4">
    <name type="scientific">Aplysia californica</name>
    <name type="common">California sea hare</name>
    <dbReference type="NCBI Taxonomy" id="6500"/>
    <lineage>
        <taxon>Eukaryota</taxon>
        <taxon>Metazoa</taxon>
        <taxon>Spiralia</taxon>
        <taxon>Lophotrochozoa</taxon>
        <taxon>Mollusca</taxon>
        <taxon>Gastropoda</taxon>
        <taxon>Heterobranchia</taxon>
        <taxon>Euthyneura</taxon>
        <taxon>Tectipleura</taxon>
        <taxon>Aplysiida</taxon>
        <taxon>Aplysioidea</taxon>
        <taxon>Aplysiidae</taxon>
        <taxon>Aplysia</taxon>
    </lineage>
</organism>
<dbReference type="Gene3D" id="3.30.160.60">
    <property type="entry name" value="Classic Zinc Finger"/>
    <property type="match status" value="1"/>
</dbReference>
<feature type="compositionally biased region" description="Polar residues" evidence="1">
    <location>
        <begin position="450"/>
        <end position="461"/>
    </location>
</feature>
<feature type="compositionally biased region" description="Low complexity" evidence="1">
    <location>
        <begin position="1882"/>
        <end position="1896"/>
    </location>
</feature>